<protein>
    <recommendedName>
        <fullName evidence="1">SET domain-containing protein</fullName>
    </recommendedName>
</protein>
<keyword evidence="3" id="KW-1185">Reference proteome</keyword>
<accession>D8PNM4</accession>
<dbReference type="OrthoDB" id="5792673at2759"/>
<dbReference type="InterPro" id="IPR046341">
    <property type="entry name" value="SET_dom_sf"/>
</dbReference>
<evidence type="ECO:0000313" key="3">
    <source>
        <dbReference type="Proteomes" id="UP000007431"/>
    </source>
</evidence>
<dbReference type="Proteomes" id="UP000007431">
    <property type="component" value="Unassembled WGS sequence"/>
</dbReference>
<name>D8PNM4_SCHCM</name>
<dbReference type="VEuPathDB" id="FungiDB:SCHCODRAFT_02612502"/>
<dbReference type="KEGG" id="scm:SCHCO_02612502"/>
<dbReference type="STRING" id="578458.D8PNM4"/>
<dbReference type="GeneID" id="9589750"/>
<dbReference type="Gene3D" id="2.170.270.10">
    <property type="entry name" value="SET domain"/>
    <property type="match status" value="1"/>
</dbReference>
<organism evidence="3">
    <name type="scientific">Schizophyllum commune (strain H4-8 / FGSC 9210)</name>
    <name type="common">Split gill fungus</name>
    <dbReference type="NCBI Taxonomy" id="578458"/>
    <lineage>
        <taxon>Eukaryota</taxon>
        <taxon>Fungi</taxon>
        <taxon>Dikarya</taxon>
        <taxon>Basidiomycota</taxon>
        <taxon>Agaricomycotina</taxon>
        <taxon>Agaricomycetes</taxon>
        <taxon>Agaricomycetidae</taxon>
        <taxon>Agaricales</taxon>
        <taxon>Schizophyllaceae</taxon>
        <taxon>Schizophyllum</taxon>
    </lineage>
</organism>
<dbReference type="AlphaFoldDB" id="D8PNM4"/>
<feature type="domain" description="SET" evidence="1">
    <location>
        <begin position="51"/>
        <end position="174"/>
    </location>
</feature>
<dbReference type="EMBL" id="GL377302">
    <property type="protein sequence ID" value="EFJ02245.1"/>
    <property type="molecule type" value="Genomic_DNA"/>
</dbReference>
<evidence type="ECO:0000259" key="1">
    <source>
        <dbReference type="PROSITE" id="PS50280"/>
    </source>
</evidence>
<dbReference type="eggNOG" id="ENOG502S3NK">
    <property type="taxonomic scope" value="Eukaryota"/>
</dbReference>
<dbReference type="InterPro" id="IPR001214">
    <property type="entry name" value="SET_dom"/>
</dbReference>
<dbReference type="InParanoid" id="D8PNM4"/>
<dbReference type="RefSeq" id="XP_003037147.1">
    <property type="nucleotide sequence ID" value="XM_003037101.1"/>
</dbReference>
<dbReference type="OMA" id="WCERWGE"/>
<evidence type="ECO:0000313" key="2">
    <source>
        <dbReference type="EMBL" id="EFJ02245.1"/>
    </source>
</evidence>
<gene>
    <name evidence="2" type="ORF">SCHCODRAFT_49460</name>
</gene>
<proteinExistence type="predicted"/>
<dbReference type="HOGENOM" id="CLU_054608_0_1_1"/>
<dbReference type="PROSITE" id="PS50280">
    <property type="entry name" value="SET"/>
    <property type="match status" value="1"/>
</dbReference>
<sequence>MGPKVPPHWPAGLRYTEVYTYHTSVPADARAFIRGTATTSSHAAADDASRHSVGIRRISEAGHPAAGQLGLFATKKIPPRTRIVYYIGEVHADERLESDYDLCLHRFPGGVSIGIDASTVGNEGRFVNDYRGVRQKPNAVFKDERHAASGELRIAIWSGTECIKKGEEILVSYGKGWWTARTQHGEEPPS</sequence>
<dbReference type="SUPFAM" id="SSF82199">
    <property type="entry name" value="SET domain"/>
    <property type="match status" value="1"/>
</dbReference>
<reference evidence="2 3" key="1">
    <citation type="journal article" date="2010" name="Nat. Biotechnol.">
        <title>Genome sequence of the model mushroom Schizophyllum commune.</title>
        <authorList>
            <person name="Ohm R.A."/>
            <person name="de Jong J.F."/>
            <person name="Lugones L.G."/>
            <person name="Aerts A."/>
            <person name="Kothe E."/>
            <person name="Stajich J.E."/>
            <person name="de Vries R.P."/>
            <person name="Record E."/>
            <person name="Levasseur A."/>
            <person name="Baker S.E."/>
            <person name="Bartholomew K.A."/>
            <person name="Coutinho P.M."/>
            <person name="Erdmann S."/>
            <person name="Fowler T.J."/>
            <person name="Gathman A.C."/>
            <person name="Lombard V."/>
            <person name="Henrissat B."/>
            <person name="Knabe N."/>
            <person name="Kuees U."/>
            <person name="Lilly W.W."/>
            <person name="Lindquist E."/>
            <person name="Lucas S."/>
            <person name="Magnuson J.K."/>
            <person name="Piumi F."/>
            <person name="Raudaskoski M."/>
            <person name="Salamov A."/>
            <person name="Schmutz J."/>
            <person name="Schwarze F.W.M.R."/>
            <person name="vanKuyk P.A."/>
            <person name="Horton J.S."/>
            <person name="Grigoriev I.V."/>
            <person name="Woesten H.A.B."/>
        </authorList>
    </citation>
    <scope>NUCLEOTIDE SEQUENCE [LARGE SCALE GENOMIC DNA]</scope>
    <source>
        <strain evidence="3">H4-8 / FGSC 9210</strain>
    </source>
</reference>
<dbReference type="Pfam" id="PF00856">
    <property type="entry name" value="SET"/>
    <property type="match status" value="1"/>
</dbReference>